<gene>
    <name evidence="2" type="ORF">M5K25_011999</name>
</gene>
<accession>A0ABD0V4L9</accession>
<feature type="region of interest" description="Disordered" evidence="1">
    <location>
        <begin position="90"/>
        <end position="109"/>
    </location>
</feature>
<comment type="caution">
    <text evidence="2">The sequence shown here is derived from an EMBL/GenBank/DDBJ whole genome shotgun (WGS) entry which is preliminary data.</text>
</comment>
<name>A0ABD0V4L9_DENTH</name>
<dbReference type="AlphaFoldDB" id="A0ABD0V4L9"/>
<evidence type="ECO:0000313" key="3">
    <source>
        <dbReference type="Proteomes" id="UP001552299"/>
    </source>
</evidence>
<protein>
    <submittedName>
        <fullName evidence="2">Uncharacterized protein</fullName>
    </submittedName>
</protein>
<evidence type="ECO:0000313" key="2">
    <source>
        <dbReference type="EMBL" id="KAL0919875.1"/>
    </source>
</evidence>
<feature type="compositionally biased region" description="Acidic residues" evidence="1">
    <location>
        <begin position="99"/>
        <end position="109"/>
    </location>
</feature>
<dbReference type="Proteomes" id="UP001552299">
    <property type="component" value="Unassembled WGS sequence"/>
</dbReference>
<organism evidence="2 3">
    <name type="scientific">Dendrobium thyrsiflorum</name>
    <name type="common">Pinecone-like raceme dendrobium</name>
    <name type="synonym">Orchid</name>
    <dbReference type="NCBI Taxonomy" id="117978"/>
    <lineage>
        <taxon>Eukaryota</taxon>
        <taxon>Viridiplantae</taxon>
        <taxon>Streptophyta</taxon>
        <taxon>Embryophyta</taxon>
        <taxon>Tracheophyta</taxon>
        <taxon>Spermatophyta</taxon>
        <taxon>Magnoliopsida</taxon>
        <taxon>Liliopsida</taxon>
        <taxon>Asparagales</taxon>
        <taxon>Orchidaceae</taxon>
        <taxon>Epidendroideae</taxon>
        <taxon>Malaxideae</taxon>
        <taxon>Dendrobiinae</taxon>
        <taxon>Dendrobium</taxon>
    </lineage>
</organism>
<proteinExistence type="predicted"/>
<evidence type="ECO:0000256" key="1">
    <source>
        <dbReference type="SAM" id="MobiDB-lite"/>
    </source>
</evidence>
<dbReference type="EMBL" id="JANQDX010000009">
    <property type="protein sequence ID" value="KAL0919875.1"/>
    <property type="molecule type" value="Genomic_DNA"/>
</dbReference>
<keyword evidence="3" id="KW-1185">Reference proteome</keyword>
<reference evidence="2 3" key="1">
    <citation type="journal article" date="2024" name="Plant Biotechnol. J.">
        <title>Dendrobium thyrsiflorum genome and its molecular insights into genes involved in important horticultural traits.</title>
        <authorList>
            <person name="Chen B."/>
            <person name="Wang J.Y."/>
            <person name="Zheng P.J."/>
            <person name="Li K.L."/>
            <person name="Liang Y.M."/>
            <person name="Chen X.F."/>
            <person name="Zhang C."/>
            <person name="Zhao X."/>
            <person name="He X."/>
            <person name="Zhang G.Q."/>
            <person name="Liu Z.J."/>
            <person name="Xu Q."/>
        </authorList>
    </citation>
    <scope>NUCLEOTIDE SEQUENCE [LARGE SCALE GENOMIC DNA]</scope>
    <source>
        <strain evidence="2">GZMU011</strain>
    </source>
</reference>
<sequence>MSGLGKEQHPNVFSFSESTTVSYKHAFVSEKFESIGKEGLRRPLRFCFCLSLALWFWNQGAEEALEKLKLLSSREVTGLTVDAAGTTGRRRLNPRVKEDEEEEEEEDRWNEEILSIPKKGKKKETERSGESEKEYVCLEESFGKKKTVWCQRTRFSVFTMRVKKDSRFSAFFRRKKKESRFSASPGWWKDFVRASPPCCGSKRRVTIVLVQYLEGRLWGVDVAYIFIVGSSYTYRREDKTKESNTALQLTSSILSNSKVLKETLATTNFLLLSSFSLKAIVSEDEFLLSVSLEYSQEFLFQLHTFVHKIHPVLQETYQAILLDNHACCCSLDSLKQTAESLSVHSESLNQFFEKSPSPTESRNAQLFKVFKVTSDIIQGEDHYKQANTNKKHLKPEVHSTCIAANTVSLYIVSNSGVWQKLGSDPVECQSLDDPNFNFGSFQLDFASRFVPDRDNFLMTYQLFSKQNMKTFSVRCMHVADSVAWRCAMSRSLLIIDPVALLSSAAEDPSHLQRIYQCCLQGSLEAVIFALISANYRNVTVFDAQSPYFIHEHMIILIATITPLQSLHAMLHILRLGETSGAGSSRYIREKRVRYVSGDTTVMIFDPTMPEKGMHASSRVPI</sequence>